<dbReference type="EMBL" id="CP107246">
    <property type="protein sequence ID" value="WIM06142.1"/>
    <property type="molecule type" value="Genomic_DNA"/>
</dbReference>
<proteinExistence type="predicted"/>
<dbReference type="KEGG" id="npv:OHM77_02280"/>
<evidence type="ECO:0000256" key="1">
    <source>
        <dbReference type="SAM" id="Phobius"/>
    </source>
</evidence>
<dbReference type="Proteomes" id="UP001234916">
    <property type="component" value="Chromosome"/>
</dbReference>
<organism evidence="2">
    <name type="scientific">Candidatus Nitricoxidivorans perseverans</name>
    <dbReference type="NCBI Taxonomy" id="2975601"/>
    <lineage>
        <taxon>Bacteria</taxon>
        <taxon>Pseudomonadati</taxon>
        <taxon>Pseudomonadota</taxon>
        <taxon>Betaproteobacteria</taxon>
        <taxon>Nitrosomonadales</taxon>
        <taxon>Sterolibacteriaceae</taxon>
        <taxon>Candidatus Nitricoxidivorans</taxon>
    </lineage>
</organism>
<keyword evidence="1" id="KW-1133">Transmembrane helix</keyword>
<accession>A0AA49FLF4</accession>
<keyword evidence="1" id="KW-0812">Transmembrane</keyword>
<evidence type="ECO:0000313" key="2">
    <source>
        <dbReference type="EMBL" id="WIM06142.1"/>
    </source>
</evidence>
<protein>
    <submittedName>
        <fullName evidence="2">Uncharacterized protein</fullName>
    </submittedName>
</protein>
<gene>
    <name evidence="2" type="ORF">OHM77_02280</name>
</gene>
<dbReference type="AlphaFoldDB" id="A0AA49FLF4"/>
<name>A0AA49FLF4_9PROT</name>
<reference evidence="2" key="1">
    <citation type="journal article" date="2023" name="Nat. Microbiol.">
        <title>Enrichment and characterization of a nitric oxide-reducing microbial community in a continuous bioreactor.</title>
        <authorList>
            <person name="Garrido-Amador P."/>
            <person name="Stortenbeker N."/>
            <person name="Wessels H.J.C.T."/>
            <person name="Speth D.R."/>
            <person name="Garcia-Heredia I."/>
            <person name="Kartal B."/>
        </authorList>
    </citation>
    <scope>NUCLEOTIDE SEQUENCE</scope>
    <source>
        <strain evidence="2">MAG1</strain>
    </source>
</reference>
<sequence>MDKFSGIPYRDPAPGPMKKLAAFVAGAALLVLGLMFSVVLLGIAIAVGLAVWGYLWWKTRELRRIMREHAAAAPTGGNGNVIDGEAIVVIEPTPEEDAGPDTRSMGN</sequence>
<feature type="transmembrane region" description="Helical" evidence="1">
    <location>
        <begin position="24"/>
        <end position="57"/>
    </location>
</feature>
<keyword evidence="1" id="KW-0472">Membrane</keyword>